<dbReference type="PANTHER" id="PTHR36933">
    <property type="entry name" value="SLL0788 PROTEIN"/>
    <property type="match status" value="1"/>
</dbReference>
<gene>
    <name evidence="4" type="ORF">HALOF300_02724</name>
</gene>
<accession>A0A7M4DKR0</accession>
<dbReference type="PANTHER" id="PTHR36933:SF1">
    <property type="entry name" value="SLL0788 PROTEIN"/>
    <property type="match status" value="1"/>
</dbReference>
<feature type="region of interest" description="Disordered" evidence="1">
    <location>
        <begin position="24"/>
        <end position="47"/>
    </location>
</feature>
<dbReference type="RefSeq" id="WP_156741452.1">
    <property type="nucleotide sequence ID" value="NZ_CACRYJ010000036.1"/>
</dbReference>
<evidence type="ECO:0000256" key="2">
    <source>
        <dbReference type="SAM" id="SignalP"/>
    </source>
</evidence>
<evidence type="ECO:0000313" key="5">
    <source>
        <dbReference type="Proteomes" id="UP000419743"/>
    </source>
</evidence>
<dbReference type="Proteomes" id="UP000419743">
    <property type="component" value="Unassembled WGS sequence"/>
</dbReference>
<dbReference type="InterPro" id="IPR005183">
    <property type="entry name" value="DUF305_CopM-like"/>
</dbReference>
<evidence type="ECO:0000313" key="4">
    <source>
        <dbReference type="EMBL" id="VZO37751.1"/>
    </source>
</evidence>
<sequence>MKHKSLLTVAGGALALTLALTACSDPGSGEEVSTSPAQTQTEADSAGEVDEEHNDADVMFAQMMIVHHEGAIEMADLAIEQAESPDVQDLAEQISAAQGPEIDRMTSWLEAWGEEVTPMEGMDHGGMDMDGMSQDEAMEQLSSMSGTEFDRRFLVLMTAHHQGAVEMSQEQISAGQNPQAIELAETIIADQEVEIAEMERLLGTL</sequence>
<feature type="compositionally biased region" description="Polar residues" evidence="1">
    <location>
        <begin position="31"/>
        <end position="43"/>
    </location>
</feature>
<feature type="domain" description="DUF305" evidence="3">
    <location>
        <begin position="57"/>
        <end position="202"/>
    </location>
</feature>
<reference evidence="4 5" key="1">
    <citation type="submission" date="2019-11" db="EMBL/GenBank/DDBJ databases">
        <authorList>
            <person name="Criscuolo A."/>
        </authorList>
    </citation>
    <scope>NUCLEOTIDE SEQUENCE [LARGE SCALE GENOMIC DNA]</scope>
    <source>
        <strain evidence="4">CIP111667</strain>
    </source>
</reference>
<feature type="chain" id="PRO_5029774842" description="DUF305 domain-containing protein" evidence="2">
    <location>
        <begin position="25"/>
        <end position="205"/>
    </location>
</feature>
<comment type="caution">
    <text evidence="4">The sequence shown here is derived from an EMBL/GenBank/DDBJ whole genome shotgun (WGS) entry which is preliminary data.</text>
</comment>
<dbReference type="AlphaFoldDB" id="A0A7M4DKR0"/>
<organism evidence="4 5">
    <name type="scientific">Occultella aeris</name>
    <dbReference type="NCBI Taxonomy" id="2761496"/>
    <lineage>
        <taxon>Bacteria</taxon>
        <taxon>Bacillati</taxon>
        <taxon>Actinomycetota</taxon>
        <taxon>Actinomycetes</taxon>
        <taxon>Micrococcales</taxon>
        <taxon>Ruaniaceae</taxon>
        <taxon>Occultella</taxon>
    </lineage>
</organism>
<dbReference type="Pfam" id="PF03713">
    <property type="entry name" value="DUF305"/>
    <property type="match status" value="1"/>
</dbReference>
<dbReference type="EMBL" id="CACRYJ010000036">
    <property type="protein sequence ID" value="VZO37751.1"/>
    <property type="molecule type" value="Genomic_DNA"/>
</dbReference>
<dbReference type="Gene3D" id="1.20.1260.10">
    <property type="match status" value="1"/>
</dbReference>
<keyword evidence="2" id="KW-0732">Signal</keyword>
<protein>
    <recommendedName>
        <fullName evidence="3">DUF305 domain-containing protein</fullName>
    </recommendedName>
</protein>
<feature type="signal peptide" evidence="2">
    <location>
        <begin position="1"/>
        <end position="24"/>
    </location>
</feature>
<evidence type="ECO:0000259" key="3">
    <source>
        <dbReference type="Pfam" id="PF03713"/>
    </source>
</evidence>
<proteinExistence type="predicted"/>
<keyword evidence="5" id="KW-1185">Reference proteome</keyword>
<evidence type="ECO:0000256" key="1">
    <source>
        <dbReference type="SAM" id="MobiDB-lite"/>
    </source>
</evidence>
<name>A0A7M4DKR0_9MICO</name>
<dbReference type="InterPro" id="IPR012347">
    <property type="entry name" value="Ferritin-like"/>
</dbReference>
<dbReference type="PROSITE" id="PS51257">
    <property type="entry name" value="PROKAR_LIPOPROTEIN"/>
    <property type="match status" value="1"/>
</dbReference>